<dbReference type="Pfam" id="PF03572">
    <property type="entry name" value="Peptidase_S41"/>
    <property type="match status" value="1"/>
</dbReference>
<dbReference type="PANTHER" id="PTHR32060">
    <property type="entry name" value="TAIL-SPECIFIC PROTEASE"/>
    <property type="match status" value="1"/>
</dbReference>
<proteinExistence type="predicted"/>
<name>A0ABP7KV55_9ACTN</name>
<dbReference type="InterPro" id="IPR005151">
    <property type="entry name" value="Tail-specific_protease"/>
</dbReference>
<dbReference type="SUPFAM" id="SSF52096">
    <property type="entry name" value="ClpP/crotonase"/>
    <property type="match status" value="1"/>
</dbReference>
<dbReference type="Gene3D" id="3.30.750.44">
    <property type="match status" value="1"/>
</dbReference>
<dbReference type="Proteomes" id="UP001501563">
    <property type="component" value="Unassembled WGS sequence"/>
</dbReference>
<dbReference type="InterPro" id="IPR029045">
    <property type="entry name" value="ClpP/crotonase-like_dom_sf"/>
</dbReference>
<accession>A0ABP7KV55</accession>
<comment type="caution">
    <text evidence="2">The sequence shown here is derived from an EMBL/GenBank/DDBJ whole genome shotgun (WGS) entry which is preliminary data.</text>
</comment>
<gene>
    <name evidence="2" type="ORF">GCM10022207_61670</name>
</gene>
<dbReference type="Gene3D" id="3.90.226.10">
    <property type="entry name" value="2-enoyl-CoA Hydratase, Chain A, domain 1"/>
    <property type="match status" value="1"/>
</dbReference>
<evidence type="ECO:0000313" key="3">
    <source>
        <dbReference type="Proteomes" id="UP001501563"/>
    </source>
</evidence>
<feature type="domain" description="Tail specific protease" evidence="1">
    <location>
        <begin position="72"/>
        <end position="278"/>
    </location>
</feature>
<dbReference type="CDD" id="cd06567">
    <property type="entry name" value="Peptidase_S41"/>
    <property type="match status" value="1"/>
</dbReference>
<reference evidence="3" key="1">
    <citation type="journal article" date="2019" name="Int. J. Syst. Evol. Microbiol.">
        <title>The Global Catalogue of Microorganisms (GCM) 10K type strain sequencing project: providing services to taxonomists for standard genome sequencing and annotation.</title>
        <authorList>
            <consortium name="The Broad Institute Genomics Platform"/>
            <consortium name="The Broad Institute Genome Sequencing Center for Infectious Disease"/>
            <person name="Wu L."/>
            <person name="Ma J."/>
        </authorList>
    </citation>
    <scope>NUCLEOTIDE SEQUENCE [LARGE SCALE GENOMIC DNA]</scope>
    <source>
        <strain evidence="3">JCM 16578</strain>
    </source>
</reference>
<dbReference type="EMBL" id="BAAAZA010000021">
    <property type="protein sequence ID" value="GAA3886055.1"/>
    <property type="molecule type" value="Genomic_DNA"/>
</dbReference>
<organism evidence="2 3">
    <name type="scientific">Streptomyces lannensis</name>
    <dbReference type="NCBI Taxonomy" id="766498"/>
    <lineage>
        <taxon>Bacteria</taxon>
        <taxon>Bacillati</taxon>
        <taxon>Actinomycetota</taxon>
        <taxon>Actinomycetes</taxon>
        <taxon>Kitasatosporales</taxon>
        <taxon>Streptomycetaceae</taxon>
        <taxon>Streptomyces</taxon>
    </lineage>
</organism>
<evidence type="ECO:0000259" key="1">
    <source>
        <dbReference type="SMART" id="SM00245"/>
    </source>
</evidence>
<dbReference type="SMART" id="SM00245">
    <property type="entry name" value="TSPc"/>
    <property type="match status" value="1"/>
</dbReference>
<evidence type="ECO:0000313" key="2">
    <source>
        <dbReference type="EMBL" id="GAA3886055.1"/>
    </source>
</evidence>
<keyword evidence="3" id="KW-1185">Reference proteome</keyword>
<protein>
    <recommendedName>
        <fullName evidence="1">Tail specific protease domain-containing protein</fullName>
    </recommendedName>
</protein>
<sequence>MSPRARTYLSKALDLIEKHSLLRHEVDWSDVRSRAFSQARGAQKTADTYGAIDLTLYSLGDRHSLLWEPNEAKEHFGATVAHIDGLEGRSLKGSAGYISLPGVQGSQETYDQYVRQGRSAVAKAGAAEACGWVVDLRSNTGGNMWPMLAVAGPILGDGEVGAFIDADGNKSVWSIEHGSPYLDGKPDGWSDSRPFAGSAPPVAVLTGKRTASSGEAVVVAFRGRPETRFFGEQTSGVPTGNVMYRLSDGAMLVLTEVKDADRTGRAYDAPIPPDVEIVKDPRPVARNQDEVLQAAQSWLLKQAACRRP</sequence>
<dbReference type="PANTHER" id="PTHR32060:SF30">
    <property type="entry name" value="CARBOXY-TERMINAL PROCESSING PROTEASE CTPA"/>
    <property type="match status" value="1"/>
</dbReference>